<accession>A0ABY2QD20</accession>
<dbReference type="EMBL" id="SSNY01000002">
    <property type="protein sequence ID" value="THF59044.1"/>
    <property type="molecule type" value="Genomic_DNA"/>
</dbReference>
<evidence type="ECO:0000313" key="1">
    <source>
        <dbReference type="EMBL" id="THF59044.1"/>
    </source>
</evidence>
<keyword evidence="2" id="KW-1185">Reference proteome</keyword>
<evidence type="ECO:0000313" key="2">
    <source>
        <dbReference type="Proteomes" id="UP000306441"/>
    </source>
</evidence>
<dbReference type="RefSeq" id="WP_136354716.1">
    <property type="nucleotide sequence ID" value="NZ_SSNY01000002.1"/>
</dbReference>
<gene>
    <name evidence="1" type="ORF">E6C48_05195</name>
</gene>
<comment type="caution">
    <text evidence="1">The sequence shown here is derived from an EMBL/GenBank/DDBJ whole genome shotgun (WGS) entry which is preliminary data.</text>
</comment>
<dbReference type="Proteomes" id="UP000306441">
    <property type="component" value="Unassembled WGS sequence"/>
</dbReference>
<reference evidence="1 2" key="1">
    <citation type="submission" date="2019-04" db="EMBL/GenBank/DDBJ databases">
        <title>Mesorhizobium composti sp. nov., isolated from compost.</title>
        <authorList>
            <person name="Lin S.-Y."/>
            <person name="Hameed A."/>
            <person name="Hsieh Y.-T."/>
            <person name="Young C.-C."/>
        </authorList>
    </citation>
    <scope>NUCLEOTIDE SEQUENCE [LARGE SCALE GENOMIC DNA]</scope>
    <source>
        <strain evidence="1 2">CC-YTH430</strain>
    </source>
</reference>
<evidence type="ECO:0008006" key="3">
    <source>
        <dbReference type="Google" id="ProtNLM"/>
    </source>
</evidence>
<proteinExistence type="predicted"/>
<sequence>MKALAAAIGAVALLGGFHSFHDEGDGAAVAADQGHAPGTYRLIANGGDAACTVTRGADLADGLSELIVGAGCPAVLPGIERARFWRDRKDGTVGFSENGADPLVSFEAGDGVDYESYAPALPLLTLVAE</sequence>
<organism evidence="1 2">
    <name type="scientific">Ollibium composti</name>
    <dbReference type="NCBI Taxonomy" id="2675109"/>
    <lineage>
        <taxon>Bacteria</taxon>
        <taxon>Pseudomonadati</taxon>
        <taxon>Pseudomonadota</taxon>
        <taxon>Alphaproteobacteria</taxon>
        <taxon>Hyphomicrobiales</taxon>
        <taxon>Phyllobacteriaceae</taxon>
        <taxon>Ollibium</taxon>
    </lineage>
</organism>
<protein>
    <recommendedName>
        <fullName evidence="3">Alkaline proteinase inhibitor/ Outer membrane lipoprotein Omp19 domain-containing protein</fullName>
    </recommendedName>
</protein>
<name>A0ABY2QD20_9HYPH</name>